<evidence type="ECO:0000313" key="2">
    <source>
        <dbReference type="Proteomes" id="UP000181942"/>
    </source>
</evidence>
<accession>A0A1I2HRD6</accession>
<dbReference type="RefSeq" id="WP_177324050.1">
    <property type="nucleotide sequence ID" value="NZ_FONR01000005.1"/>
</dbReference>
<proteinExistence type="predicted"/>
<dbReference type="AlphaFoldDB" id="A0A1I2HRD6"/>
<name>A0A1I2HRD6_9ACTN</name>
<reference evidence="1 2" key="1">
    <citation type="submission" date="2016-10" db="EMBL/GenBank/DDBJ databases">
        <authorList>
            <person name="de Groot N.N."/>
        </authorList>
    </citation>
    <scope>NUCLEOTIDE SEQUENCE [LARGE SCALE GENOMIC DNA]</scope>
    <source>
        <strain evidence="1 2">OK461</strain>
    </source>
</reference>
<organism evidence="1 2">
    <name type="scientific">Streptomyces mirabilis</name>
    <dbReference type="NCBI Taxonomy" id="68239"/>
    <lineage>
        <taxon>Bacteria</taxon>
        <taxon>Bacillati</taxon>
        <taxon>Actinomycetota</taxon>
        <taxon>Actinomycetes</taxon>
        <taxon>Kitasatosporales</taxon>
        <taxon>Streptomycetaceae</taxon>
        <taxon>Streptomyces</taxon>
    </lineage>
</organism>
<gene>
    <name evidence="1" type="ORF">SAMN02787118_105290</name>
</gene>
<evidence type="ECO:0000313" key="1">
    <source>
        <dbReference type="EMBL" id="SFF31407.1"/>
    </source>
</evidence>
<dbReference type="EMBL" id="FONR01000005">
    <property type="protein sequence ID" value="SFF31407.1"/>
    <property type="molecule type" value="Genomic_DNA"/>
</dbReference>
<protein>
    <submittedName>
        <fullName evidence="1">Uncharacterized protein</fullName>
    </submittedName>
</protein>
<dbReference type="Proteomes" id="UP000181942">
    <property type="component" value="Unassembled WGS sequence"/>
</dbReference>
<sequence length="57" mass="6563">MKMRRFCSSLDLALVRHTPAVVLVLADQERHTVRVQPRNRLLVLTVKLNPDAVELQD</sequence>